<dbReference type="GO" id="GO:0006672">
    <property type="term" value="P:ceramide metabolic process"/>
    <property type="evidence" value="ECO:0007669"/>
    <property type="project" value="InterPro"/>
</dbReference>
<comment type="caution">
    <text evidence="9">The sequence shown here is derived from an EMBL/GenBank/DDBJ whole genome shotgun (WGS) entry which is preliminary data.</text>
</comment>
<comment type="similarity">
    <text evidence="2">Belongs to the alkaline ceramidase family.</text>
</comment>
<evidence type="ECO:0000256" key="2">
    <source>
        <dbReference type="ARBA" id="ARBA00009780"/>
    </source>
</evidence>
<keyword evidence="5 8" id="KW-1133">Transmembrane helix</keyword>
<dbReference type="AlphaFoldDB" id="A0AAV9HQK6"/>
<keyword evidence="4" id="KW-0378">Hydrolase</keyword>
<evidence type="ECO:0000313" key="10">
    <source>
        <dbReference type="Proteomes" id="UP001321749"/>
    </source>
</evidence>
<evidence type="ECO:0000256" key="1">
    <source>
        <dbReference type="ARBA" id="ARBA00004141"/>
    </source>
</evidence>
<reference evidence="9" key="1">
    <citation type="journal article" date="2023" name="Mol. Phylogenet. Evol.">
        <title>Genome-scale phylogeny and comparative genomics of the fungal order Sordariales.</title>
        <authorList>
            <person name="Hensen N."/>
            <person name="Bonometti L."/>
            <person name="Westerberg I."/>
            <person name="Brannstrom I.O."/>
            <person name="Guillou S."/>
            <person name="Cros-Aarteil S."/>
            <person name="Calhoun S."/>
            <person name="Haridas S."/>
            <person name="Kuo A."/>
            <person name="Mondo S."/>
            <person name="Pangilinan J."/>
            <person name="Riley R."/>
            <person name="LaButti K."/>
            <person name="Andreopoulos B."/>
            <person name="Lipzen A."/>
            <person name="Chen C."/>
            <person name="Yan M."/>
            <person name="Daum C."/>
            <person name="Ng V."/>
            <person name="Clum A."/>
            <person name="Steindorff A."/>
            <person name="Ohm R.A."/>
            <person name="Martin F."/>
            <person name="Silar P."/>
            <person name="Natvig D.O."/>
            <person name="Lalanne C."/>
            <person name="Gautier V."/>
            <person name="Ament-Velasquez S.L."/>
            <person name="Kruys A."/>
            <person name="Hutchinson M.I."/>
            <person name="Powell A.J."/>
            <person name="Barry K."/>
            <person name="Miller A.N."/>
            <person name="Grigoriev I.V."/>
            <person name="Debuchy R."/>
            <person name="Gladieux P."/>
            <person name="Hiltunen Thoren M."/>
            <person name="Johannesson H."/>
        </authorList>
    </citation>
    <scope>NUCLEOTIDE SEQUENCE</scope>
    <source>
        <strain evidence="9">PSN324</strain>
    </source>
</reference>
<evidence type="ECO:0000313" key="9">
    <source>
        <dbReference type="EMBL" id="KAK4462638.1"/>
    </source>
</evidence>
<dbReference type="Pfam" id="PF05875">
    <property type="entry name" value="Ceramidase"/>
    <property type="match status" value="1"/>
</dbReference>
<comment type="cofactor">
    <cofactor evidence="7">
        <name>Zn(2+)</name>
        <dbReference type="ChEBI" id="CHEBI:29105"/>
    </cofactor>
</comment>
<dbReference type="Proteomes" id="UP001321749">
    <property type="component" value="Unassembled WGS sequence"/>
</dbReference>
<keyword evidence="6 8" id="KW-0472">Membrane</keyword>
<dbReference type="GO" id="GO:0046872">
    <property type="term" value="F:metal ion binding"/>
    <property type="evidence" value="ECO:0007669"/>
    <property type="project" value="UniProtKB-KW"/>
</dbReference>
<keyword evidence="7" id="KW-0862">Zinc</keyword>
<evidence type="ECO:0000256" key="6">
    <source>
        <dbReference type="ARBA" id="ARBA00023136"/>
    </source>
</evidence>
<sequence>MAAFTNLESTVYLALKAMYCPGPAARHGRQPVLAPKVDLMSLSLLLLGIGSFLFHATLRQTMEFCDELSILGLT</sequence>
<evidence type="ECO:0000256" key="8">
    <source>
        <dbReference type="SAM" id="Phobius"/>
    </source>
</evidence>
<gene>
    <name evidence="9" type="ORF">QBC42DRAFT_286249</name>
</gene>
<dbReference type="GO" id="GO:0016811">
    <property type="term" value="F:hydrolase activity, acting on carbon-nitrogen (but not peptide) bonds, in linear amides"/>
    <property type="evidence" value="ECO:0007669"/>
    <property type="project" value="InterPro"/>
</dbReference>
<evidence type="ECO:0000256" key="3">
    <source>
        <dbReference type="ARBA" id="ARBA00022692"/>
    </source>
</evidence>
<name>A0AAV9HQK6_9PEZI</name>
<dbReference type="GO" id="GO:0016020">
    <property type="term" value="C:membrane"/>
    <property type="evidence" value="ECO:0007669"/>
    <property type="project" value="UniProtKB-SubCell"/>
</dbReference>
<evidence type="ECO:0000256" key="4">
    <source>
        <dbReference type="ARBA" id="ARBA00022801"/>
    </source>
</evidence>
<reference evidence="9" key="2">
    <citation type="submission" date="2023-06" db="EMBL/GenBank/DDBJ databases">
        <authorList>
            <consortium name="Lawrence Berkeley National Laboratory"/>
            <person name="Mondo S.J."/>
            <person name="Hensen N."/>
            <person name="Bonometti L."/>
            <person name="Westerberg I."/>
            <person name="Brannstrom I.O."/>
            <person name="Guillou S."/>
            <person name="Cros-Aarteil S."/>
            <person name="Calhoun S."/>
            <person name="Haridas S."/>
            <person name="Kuo A."/>
            <person name="Pangilinan J."/>
            <person name="Riley R."/>
            <person name="Labutti K."/>
            <person name="Andreopoulos B."/>
            <person name="Lipzen A."/>
            <person name="Chen C."/>
            <person name="Yanf M."/>
            <person name="Daum C."/>
            <person name="Ng V."/>
            <person name="Clum A."/>
            <person name="Steindorff A."/>
            <person name="Ohm R."/>
            <person name="Martin F."/>
            <person name="Silar P."/>
            <person name="Natvig D."/>
            <person name="Lalanne C."/>
            <person name="Gautier V."/>
            <person name="Ament-Velasquez S.L."/>
            <person name="Kruys A."/>
            <person name="Hutchinson M.I."/>
            <person name="Powell A.J."/>
            <person name="Barry K."/>
            <person name="Miller A.N."/>
            <person name="Grigoriev I.V."/>
            <person name="Debuchy R."/>
            <person name="Gladieux P."/>
            <person name="Thoren M.H."/>
            <person name="Johannesson H."/>
        </authorList>
    </citation>
    <scope>NUCLEOTIDE SEQUENCE</scope>
    <source>
        <strain evidence="9">PSN324</strain>
    </source>
</reference>
<protein>
    <submittedName>
        <fullName evidence="9">Uncharacterized protein</fullName>
    </submittedName>
</protein>
<feature type="binding site" evidence="7">
    <location>
        <position position="55"/>
    </location>
    <ligand>
        <name>Zn(2+)</name>
        <dbReference type="ChEBI" id="CHEBI:29105"/>
        <note>catalytic</note>
    </ligand>
</feature>
<keyword evidence="3 8" id="KW-0812">Transmembrane</keyword>
<dbReference type="EMBL" id="MU864969">
    <property type="protein sequence ID" value="KAK4462638.1"/>
    <property type="molecule type" value="Genomic_DNA"/>
</dbReference>
<proteinExistence type="inferred from homology"/>
<evidence type="ECO:0000256" key="5">
    <source>
        <dbReference type="ARBA" id="ARBA00022989"/>
    </source>
</evidence>
<keyword evidence="10" id="KW-1185">Reference proteome</keyword>
<organism evidence="9 10">
    <name type="scientific">Cladorrhinum samala</name>
    <dbReference type="NCBI Taxonomy" id="585594"/>
    <lineage>
        <taxon>Eukaryota</taxon>
        <taxon>Fungi</taxon>
        <taxon>Dikarya</taxon>
        <taxon>Ascomycota</taxon>
        <taxon>Pezizomycotina</taxon>
        <taxon>Sordariomycetes</taxon>
        <taxon>Sordariomycetidae</taxon>
        <taxon>Sordariales</taxon>
        <taxon>Podosporaceae</taxon>
        <taxon>Cladorrhinum</taxon>
    </lineage>
</organism>
<comment type="subcellular location">
    <subcellularLocation>
        <location evidence="1">Membrane</location>
        <topology evidence="1">Multi-pass membrane protein</topology>
    </subcellularLocation>
</comment>
<accession>A0AAV9HQK6</accession>
<keyword evidence="7" id="KW-0479">Metal-binding</keyword>
<evidence type="ECO:0000256" key="7">
    <source>
        <dbReference type="PIRSR" id="PIRSR608901-2"/>
    </source>
</evidence>
<feature type="transmembrane region" description="Helical" evidence="8">
    <location>
        <begin position="39"/>
        <end position="58"/>
    </location>
</feature>
<dbReference type="InterPro" id="IPR008901">
    <property type="entry name" value="ACER"/>
</dbReference>